<feature type="domain" description="TPM" evidence="4">
    <location>
        <begin position="40"/>
        <end position="162"/>
    </location>
</feature>
<dbReference type="Pfam" id="PF04536">
    <property type="entry name" value="TPM_phosphatase"/>
    <property type="match status" value="1"/>
</dbReference>
<keyword evidence="2" id="KW-0472">Membrane</keyword>
<organism evidence="5 6">
    <name type="scientific">Acutalibacter muris</name>
    <dbReference type="NCBI Taxonomy" id="1796620"/>
    <lineage>
        <taxon>Bacteria</taxon>
        <taxon>Bacillati</taxon>
        <taxon>Bacillota</taxon>
        <taxon>Clostridia</taxon>
        <taxon>Eubacteriales</taxon>
        <taxon>Acutalibacteraceae</taxon>
        <taxon>Acutalibacter</taxon>
    </lineage>
</organism>
<evidence type="ECO:0000256" key="1">
    <source>
        <dbReference type="SAM" id="MobiDB-lite"/>
    </source>
</evidence>
<accession>A0AA92LB14</accession>
<dbReference type="Proteomes" id="UP000596035">
    <property type="component" value="Chromosome"/>
</dbReference>
<sequence length="331" mass="35167">MMKNRAICRRCSVVLALVMVIWLSPAALAAVPDRPDNKYVLDTARVLSEGTERRIIAENQELFEECGGEIVVVAVDFLGGQDIEDYTYKMFNSWGVGSQERNNGILLVLAIGEENYYIQAGYGIEDYFDTLFLSDILEEQLEPDFAAGDYDAGVKKTFDALISELRSYYDSGPGREAPAPGQEYDYSDEDWDEDWGFSGLRELKTIAFALVRVVVIVAVLLFVFSLFRGSGGSGPRGGGGGGGFWRGMWLGSMLNGRRRTYWGPPPPPPPPPPPGGHRPGGFGGFGGFGGGSRGGFSGGGRSHGGGAGRGFGGGGGFHGGGGSHGGGAGRR</sequence>
<dbReference type="PANTHER" id="PTHR30373">
    <property type="entry name" value="UPF0603 PROTEIN YGCG"/>
    <property type="match status" value="1"/>
</dbReference>
<evidence type="ECO:0000256" key="2">
    <source>
        <dbReference type="SAM" id="Phobius"/>
    </source>
</evidence>
<feature type="signal peptide" evidence="3">
    <location>
        <begin position="1"/>
        <end position="29"/>
    </location>
</feature>
<dbReference type="PANTHER" id="PTHR30373:SF2">
    <property type="entry name" value="UPF0603 PROTEIN YGCG"/>
    <property type="match status" value="1"/>
</dbReference>
<dbReference type="InterPro" id="IPR007621">
    <property type="entry name" value="TPM_dom"/>
</dbReference>
<feature type="transmembrane region" description="Helical" evidence="2">
    <location>
        <begin position="206"/>
        <end position="227"/>
    </location>
</feature>
<dbReference type="AlphaFoldDB" id="A0AA92LB14"/>
<dbReference type="EMBL" id="CP065321">
    <property type="protein sequence ID" value="QQR31693.1"/>
    <property type="molecule type" value="Genomic_DNA"/>
</dbReference>
<dbReference type="Gene3D" id="3.10.310.50">
    <property type="match status" value="1"/>
</dbReference>
<evidence type="ECO:0000256" key="3">
    <source>
        <dbReference type="SAM" id="SignalP"/>
    </source>
</evidence>
<feature type="chain" id="PRO_5041636598" evidence="3">
    <location>
        <begin position="30"/>
        <end position="331"/>
    </location>
</feature>
<keyword evidence="3" id="KW-0732">Signal</keyword>
<gene>
    <name evidence="5" type="ORF">I5Q82_08600</name>
</gene>
<evidence type="ECO:0000313" key="5">
    <source>
        <dbReference type="EMBL" id="QQR31693.1"/>
    </source>
</evidence>
<reference evidence="5 6" key="1">
    <citation type="submission" date="2020-11" db="EMBL/GenBank/DDBJ databases">
        <title>Closed and high quality bacterial genomes of the OMM12 community.</title>
        <authorList>
            <person name="Marbouty M."/>
            <person name="Lamy-Besnier Q."/>
            <person name="Debarbieux L."/>
            <person name="Koszul R."/>
        </authorList>
    </citation>
    <scope>NUCLEOTIDE SEQUENCE [LARGE SCALE GENOMIC DNA]</scope>
    <source>
        <strain evidence="5 6">KB18</strain>
    </source>
</reference>
<evidence type="ECO:0000259" key="4">
    <source>
        <dbReference type="Pfam" id="PF04536"/>
    </source>
</evidence>
<keyword evidence="2" id="KW-1133">Transmembrane helix</keyword>
<name>A0AA92LB14_9FIRM</name>
<keyword evidence="2" id="KW-0812">Transmembrane</keyword>
<feature type="region of interest" description="Disordered" evidence="1">
    <location>
        <begin position="258"/>
        <end position="331"/>
    </location>
</feature>
<proteinExistence type="predicted"/>
<feature type="compositionally biased region" description="Gly residues" evidence="1">
    <location>
        <begin position="277"/>
        <end position="331"/>
    </location>
</feature>
<protein>
    <submittedName>
        <fullName evidence="5">TPM domain-containing protein</fullName>
    </submittedName>
</protein>
<feature type="compositionally biased region" description="Pro residues" evidence="1">
    <location>
        <begin position="263"/>
        <end position="276"/>
    </location>
</feature>
<evidence type="ECO:0000313" key="6">
    <source>
        <dbReference type="Proteomes" id="UP000596035"/>
    </source>
</evidence>